<dbReference type="InterPro" id="IPR027417">
    <property type="entry name" value="P-loop_NTPase"/>
</dbReference>
<evidence type="ECO:0000256" key="6">
    <source>
        <dbReference type="ARBA" id="ARBA00023203"/>
    </source>
</evidence>
<dbReference type="SUPFAM" id="SSF52540">
    <property type="entry name" value="P-loop containing nucleoside triphosphate hydrolases"/>
    <property type="match status" value="2"/>
</dbReference>
<dbReference type="GO" id="GO:0005886">
    <property type="term" value="C:plasma membrane"/>
    <property type="evidence" value="ECO:0007669"/>
    <property type="project" value="TreeGrafter"/>
</dbReference>
<keyword evidence="6 7" id="KW-0009">Actin-binding</keyword>
<dbReference type="EMBL" id="LR901139">
    <property type="protein sequence ID" value="CAD7247885.1"/>
    <property type="molecule type" value="Genomic_DNA"/>
</dbReference>
<dbReference type="GO" id="GO:0005902">
    <property type="term" value="C:microvillus"/>
    <property type="evidence" value="ECO:0007669"/>
    <property type="project" value="TreeGrafter"/>
</dbReference>
<name>A0A7R8XC99_9CRUS</name>
<keyword evidence="5" id="KW-0505">Motor protein</keyword>
<feature type="domain" description="Myosin motor" evidence="9">
    <location>
        <begin position="1"/>
        <end position="439"/>
    </location>
</feature>
<sequence length="439" mass="50586">MPFYGEHLERLLHHVLQLITGSVNFGESEPAWKMNLAVKDFRQSWKHNIARAESPMKENGRITYEEFEQSLGIESAAVSKILHERLHGKYMDLEVDFKGEPIGAYITNYLLEKSRVTWYPAGERNFHIFYQILAGADVHMLKTLKLQRNPENYDLLQRDKHHHLESRDDREDFHHTKRAMETLGFSSSEILNVFRLVSVVLKLGNISFVPINNIDGTEGSEICSDYEMHDLCELLGGEYVDIVRALTQRTLWSGEVPSSTCLASPGHKRSGDSKQSSLNRSSSLSRPELAEGCESYRSDYGTMPSSSPRDNIVVADLTAADSINDKNALAKAIYNRLFTWLVSRINELLKPKGHGKRRVLGLLDIYGFEVFTENSFEQLIINFCNEKLHQLFLELAFKEEQEEYIQEGLEWEPIEEEYKKVEFCCWKELKKGNGRYRAH</sequence>
<organism evidence="10">
    <name type="scientific">Darwinula stevensoni</name>
    <dbReference type="NCBI Taxonomy" id="69355"/>
    <lineage>
        <taxon>Eukaryota</taxon>
        <taxon>Metazoa</taxon>
        <taxon>Ecdysozoa</taxon>
        <taxon>Arthropoda</taxon>
        <taxon>Crustacea</taxon>
        <taxon>Oligostraca</taxon>
        <taxon>Ostracoda</taxon>
        <taxon>Podocopa</taxon>
        <taxon>Podocopida</taxon>
        <taxon>Darwinulocopina</taxon>
        <taxon>Darwinuloidea</taxon>
        <taxon>Darwinulidae</taxon>
        <taxon>Darwinula</taxon>
    </lineage>
</organism>
<dbReference type="PANTHER" id="PTHR13140:SF802">
    <property type="entry name" value="UNCONVENTIONAL MYOSIN-IB ISOFORM X1"/>
    <property type="match status" value="1"/>
</dbReference>
<dbReference type="FunFam" id="1.10.10.820:FF:000001">
    <property type="entry name" value="Myosin heavy chain"/>
    <property type="match status" value="1"/>
</dbReference>
<protein>
    <recommendedName>
        <fullName evidence="9">Myosin motor domain-containing protein</fullName>
    </recommendedName>
</protein>
<accession>A0A7R8XC99</accession>
<feature type="region of interest" description="Disordered" evidence="8">
    <location>
        <begin position="256"/>
        <end position="289"/>
    </location>
</feature>
<dbReference type="SMART" id="SM00242">
    <property type="entry name" value="MYSc"/>
    <property type="match status" value="1"/>
</dbReference>
<dbReference type="GO" id="GO:0006897">
    <property type="term" value="P:endocytosis"/>
    <property type="evidence" value="ECO:0007669"/>
    <property type="project" value="TreeGrafter"/>
</dbReference>
<dbReference type="GO" id="GO:0005524">
    <property type="term" value="F:ATP binding"/>
    <property type="evidence" value="ECO:0007669"/>
    <property type="project" value="UniProtKB-KW"/>
</dbReference>
<dbReference type="Proteomes" id="UP000677054">
    <property type="component" value="Unassembled WGS sequence"/>
</dbReference>
<evidence type="ECO:0000256" key="5">
    <source>
        <dbReference type="ARBA" id="ARBA00023175"/>
    </source>
</evidence>
<dbReference type="GO" id="GO:0007015">
    <property type="term" value="P:actin filament organization"/>
    <property type="evidence" value="ECO:0007669"/>
    <property type="project" value="TreeGrafter"/>
</dbReference>
<keyword evidence="11" id="KW-1185">Reference proteome</keyword>
<evidence type="ECO:0000313" key="10">
    <source>
        <dbReference type="EMBL" id="CAD7247885.1"/>
    </source>
</evidence>
<reference evidence="10" key="1">
    <citation type="submission" date="2020-11" db="EMBL/GenBank/DDBJ databases">
        <authorList>
            <person name="Tran Van P."/>
        </authorList>
    </citation>
    <scope>NUCLEOTIDE SEQUENCE</scope>
</reference>
<comment type="similarity">
    <text evidence="1 7">Belongs to the TRAFAC class myosin-kinesin ATPase superfamily. Myosin family.</text>
</comment>
<comment type="caution">
    <text evidence="7">Lacks conserved residue(s) required for the propagation of feature annotation.</text>
</comment>
<dbReference type="InterPro" id="IPR036961">
    <property type="entry name" value="Kinesin_motor_dom_sf"/>
</dbReference>
<dbReference type="Gene3D" id="1.10.10.820">
    <property type="match status" value="1"/>
</dbReference>
<dbReference type="Pfam" id="PF00063">
    <property type="entry name" value="Myosin_head"/>
    <property type="match status" value="1"/>
</dbReference>
<dbReference type="Gene3D" id="1.20.120.720">
    <property type="entry name" value="Myosin VI head, motor domain, U50 subdomain"/>
    <property type="match status" value="1"/>
</dbReference>
<evidence type="ECO:0000259" key="9">
    <source>
        <dbReference type="PROSITE" id="PS51456"/>
    </source>
</evidence>
<keyword evidence="3" id="KW-0067">ATP-binding</keyword>
<dbReference type="GO" id="GO:0016459">
    <property type="term" value="C:myosin complex"/>
    <property type="evidence" value="ECO:0007669"/>
    <property type="project" value="UniProtKB-KW"/>
</dbReference>
<dbReference type="Gene3D" id="3.40.850.10">
    <property type="entry name" value="Kinesin motor domain"/>
    <property type="match status" value="1"/>
</dbReference>
<keyword evidence="2" id="KW-0547">Nucleotide-binding</keyword>
<evidence type="ECO:0000313" key="11">
    <source>
        <dbReference type="Proteomes" id="UP000677054"/>
    </source>
</evidence>
<keyword evidence="4 7" id="KW-0518">Myosin</keyword>
<evidence type="ECO:0000256" key="8">
    <source>
        <dbReference type="SAM" id="MobiDB-lite"/>
    </source>
</evidence>
<dbReference type="AlphaFoldDB" id="A0A7R8XC99"/>
<dbReference type="EMBL" id="CAJPEV010001622">
    <property type="protein sequence ID" value="CAG0893564.1"/>
    <property type="molecule type" value="Genomic_DNA"/>
</dbReference>
<dbReference type="GO" id="GO:0009888">
    <property type="term" value="P:tissue development"/>
    <property type="evidence" value="ECO:0007669"/>
    <property type="project" value="UniProtKB-ARBA"/>
</dbReference>
<dbReference type="Gene3D" id="1.20.58.530">
    <property type="match status" value="1"/>
</dbReference>
<proteinExistence type="inferred from homology"/>
<evidence type="ECO:0000256" key="1">
    <source>
        <dbReference type="ARBA" id="ARBA00008314"/>
    </source>
</evidence>
<evidence type="ECO:0000256" key="3">
    <source>
        <dbReference type="ARBA" id="ARBA00022840"/>
    </source>
</evidence>
<evidence type="ECO:0000256" key="2">
    <source>
        <dbReference type="ARBA" id="ARBA00022741"/>
    </source>
</evidence>
<dbReference type="GO" id="GO:0051015">
    <property type="term" value="F:actin filament binding"/>
    <property type="evidence" value="ECO:0007669"/>
    <property type="project" value="TreeGrafter"/>
</dbReference>
<evidence type="ECO:0000256" key="4">
    <source>
        <dbReference type="ARBA" id="ARBA00023123"/>
    </source>
</evidence>
<dbReference type="PROSITE" id="PS51456">
    <property type="entry name" value="MYOSIN_MOTOR"/>
    <property type="match status" value="1"/>
</dbReference>
<dbReference type="GO" id="GO:0048731">
    <property type="term" value="P:system development"/>
    <property type="evidence" value="ECO:0007669"/>
    <property type="project" value="UniProtKB-ARBA"/>
</dbReference>
<evidence type="ECO:0000256" key="7">
    <source>
        <dbReference type="PROSITE-ProRule" id="PRU00782"/>
    </source>
</evidence>
<dbReference type="GO" id="GO:0048513">
    <property type="term" value="P:animal organ development"/>
    <property type="evidence" value="ECO:0007669"/>
    <property type="project" value="UniProtKB-ARBA"/>
</dbReference>
<dbReference type="InterPro" id="IPR001609">
    <property type="entry name" value="Myosin_head_motor_dom-like"/>
</dbReference>
<dbReference type="GO" id="GO:0000146">
    <property type="term" value="F:microfilament motor activity"/>
    <property type="evidence" value="ECO:0007669"/>
    <property type="project" value="TreeGrafter"/>
</dbReference>
<dbReference type="GO" id="GO:0030048">
    <property type="term" value="P:actin filament-based movement"/>
    <property type="evidence" value="ECO:0007669"/>
    <property type="project" value="TreeGrafter"/>
</dbReference>
<dbReference type="GO" id="GO:0005737">
    <property type="term" value="C:cytoplasm"/>
    <property type="evidence" value="ECO:0007669"/>
    <property type="project" value="TreeGrafter"/>
</dbReference>
<gene>
    <name evidence="10" type="ORF">DSTB1V02_LOCUS7710</name>
</gene>
<dbReference type="OrthoDB" id="10055605at2759"/>
<dbReference type="PANTHER" id="PTHR13140">
    <property type="entry name" value="MYOSIN"/>
    <property type="match status" value="1"/>
</dbReference>
<feature type="compositionally biased region" description="Low complexity" evidence="8">
    <location>
        <begin position="276"/>
        <end position="286"/>
    </location>
</feature>